<dbReference type="InParanoid" id="A0A167PGC3"/>
<keyword evidence="3" id="KW-1133">Transmembrane helix</keyword>
<feature type="transmembrane region" description="Helical" evidence="3">
    <location>
        <begin position="234"/>
        <end position="251"/>
    </location>
</feature>
<feature type="compositionally biased region" description="Polar residues" evidence="2">
    <location>
        <begin position="378"/>
        <end position="392"/>
    </location>
</feature>
<evidence type="ECO:0000313" key="5">
    <source>
        <dbReference type="EMBL" id="OAD77858.1"/>
    </source>
</evidence>
<name>A0A167PGC3_PHYB8</name>
<dbReference type="VEuPathDB" id="FungiDB:PHYBLDRAFT_185654"/>
<dbReference type="GO" id="GO:0008270">
    <property type="term" value="F:zinc ion binding"/>
    <property type="evidence" value="ECO:0007669"/>
    <property type="project" value="UniProtKB-KW"/>
</dbReference>
<evidence type="ECO:0000256" key="2">
    <source>
        <dbReference type="SAM" id="MobiDB-lite"/>
    </source>
</evidence>
<accession>A0A167PGC3</accession>
<dbReference type="EMBL" id="KV440974">
    <property type="protein sequence ID" value="OAD77858.1"/>
    <property type="molecule type" value="Genomic_DNA"/>
</dbReference>
<organism evidence="5 6">
    <name type="scientific">Phycomyces blakesleeanus (strain ATCC 8743b / DSM 1359 / FGSC 10004 / NBRC 33097 / NRRL 1555)</name>
    <dbReference type="NCBI Taxonomy" id="763407"/>
    <lineage>
        <taxon>Eukaryota</taxon>
        <taxon>Fungi</taxon>
        <taxon>Fungi incertae sedis</taxon>
        <taxon>Mucoromycota</taxon>
        <taxon>Mucoromycotina</taxon>
        <taxon>Mucoromycetes</taxon>
        <taxon>Mucorales</taxon>
        <taxon>Phycomycetaceae</taxon>
        <taxon>Phycomyces</taxon>
    </lineage>
</organism>
<dbReference type="Pfam" id="PF13639">
    <property type="entry name" value="zf-RING_2"/>
    <property type="match status" value="1"/>
</dbReference>
<sequence length="501" mass="56956">MKTTINMSHRNPIHSIASSTSRSRSDLPRILTITPPNVVHLSRSATPTSRRVRSHWLSNFICNWSQSSRSSKILFILSFTLFTLQVIVTTAVLALYWDMYCDKPLRLFLVVYIIRLVISSPFSIYLYIVPDQALQSIRVRSDISMAERGEYYPGTDQDILLPPLSMPTTAHYSQPIETSPTSTPTDTSTLIPILTPTITATSNRSFNNASDSIRSMPRYRASDLMNAIRRIRSTLDLFAVFWFLLGNYFLFTSTTCEDTAGPIYYLSLSFIIYGYIIIAFPFILCAAVVFCLPCVLVGMHLLHVDDAVEMGGATIQEISLLPMYQFKTVPIPMKSFPSISQIYLPQPLPHHHNNNNNNNNSINKNNDQRQQKQQNFKLDNSISSTKNKPQVKPQSVSKSYFDLFWVWVGAVEPVITPSQPEPKYPTINIPPEQDRLCVICLSNYEDGDILCKLWCKHHFHKACVSEWLVLNSKCPMCKRDCRCKPDHTSTSSTPSISNHFF</sequence>
<feature type="transmembrane region" description="Helical" evidence="3">
    <location>
        <begin position="109"/>
        <end position="128"/>
    </location>
</feature>
<keyword evidence="6" id="KW-1185">Reference proteome</keyword>
<dbReference type="Gene3D" id="3.30.40.10">
    <property type="entry name" value="Zinc/RING finger domain, C3HC4 (zinc finger)"/>
    <property type="match status" value="1"/>
</dbReference>
<keyword evidence="1" id="KW-0479">Metal-binding</keyword>
<dbReference type="PANTHER" id="PTHR46225">
    <property type="entry name" value="C3H4 TYPE ZINC FINGER PROTEIN"/>
    <property type="match status" value="1"/>
</dbReference>
<keyword evidence="1" id="KW-0863">Zinc-finger</keyword>
<dbReference type="SMART" id="SM00184">
    <property type="entry name" value="RING"/>
    <property type="match status" value="1"/>
</dbReference>
<dbReference type="Proteomes" id="UP000077315">
    <property type="component" value="Unassembled WGS sequence"/>
</dbReference>
<evidence type="ECO:0000259" key="4">
    <source>
        <dbReference type="PROSITE" id="PS50089"/>
    </source>
</evidence>
<dbReference type="PANTHER" id="PTHR46225:SF19">
    <property type="entry name" value="RING-TYPE DOMAIN-CONTAINING PROTEIN"/>
    <property type="match status" value="1"/>
</dbReference>
<dbReference type="PROSITE" id="PS50089">
    <property type="entry name" value="ZF_RING_2"/>
    <property type="match status" value="1"/>
</dbReference>
<dbReference type="InterPro" id="IPR001841">
    <property type="entry name" value="Znf_RING"/>
</dbReference>
<feature type="compositionally biased region" description="Low complexity" evidence="2">
    <location>
        <begin position="354"/>
        <end position="365"/>
    </location>
</feature>
<dbReference type="STRING" id="763407.A0A167PGC3"/>
<evidence type="ECO:0000313" key="6">
    <source>
        <dbReference type="Proteomes" id="UP000077315"/>
    </source>
</evidence>
<feature type="region of interest" description="Disordered" evidence="2">
    <location>
        <begin position="353"/>
        <end position="392"/>
    </location>
</feature>
<protein>
    <recommendedName>
        <fullName evidence="4">RING-type domain-containing protein</fullName>
    </recommendedName>
</protein>
<evidence type="ECO:0000256" key="1">
    <source>
        <dbReference type="PROSITE-ProRule" id="PRU00175"/>
    </source>
</evidence>
<keyword evidence="1" id="KW-0862">Zinc</keyword>
<dbReference type="InterPro" id="IPR013083">
    <property type="entry name" value="Znf_RING/FYVE/PHD"/>
</dbReference>
<dbReference type="AlphaFoldDB" id="A0A167PGC3"/>
<dbReference type="GeneID" id="29000023"/>
<keyword evidence="3" id="KW-0472">Membrane</keyword>
<feature type="transmembrane region" description="Helical" evidence="3">
    <location>
        <begin position="73"/>
        <end position="97"/>
    </location>
</feature>
<proteinExistence type="predicted"/>
<dbReference type="SUPFAM" id="SSF57850">
    <property type="entry name" value="RING/U-box"/>
    <property type="match status" value="1"/>
</dbReference>
<keyword evidence="3" id="KW-0812">Transmembrane</keyword>
<feature type="transmembrane region" description="Helical" evidence="3">
    <location>
        <begin position="263"/>
        <end position="292"/>
    </location>
</feature>
<gene>
    <name evidence="5" type="ORF">PHYBLDRAFT_185654</name>
</gene>
<reference evidence="6" key="1">
    <citation type="submission" date="2015-06" db="EMBL/GenBank/DDBJ databases">
        <title>Expansion of signal transduction pathways in fungi by whole-genome duplication.</title>
        <authorList>
            <consortium name="DOE Joint Genome Institute"/>
            <person name="Corrochano L.M."/>
            <person name="Kuo A."/>
            <person name="Marcet-Houben M."/>
            <person name="Polaino S."/>
            <person name="Salamov A."/>
            <person name="Villalobos J.M."/>
            <person name="Alvarez M.I."/>
            <person name="Avalos J."/>
            <person name="Benito E.P."/>
            <person name="Benoit I."/>
            <person name="Burger G."/>
            <person name="Camino L.P."/>
            <person name="Canovas D."/>
            <person name="Cerda-Olmedo E."/>
            <person name="Cheng J.-F."/>
            <person name="Dominguez A."/>
            <person name="Elias M."/>
            <person name="Eslava A.P."/>
            <person name="Glaser F."/>
            <person name="Grimwood J."/>
            <person name="Gutierrez G."/>
            <person name="Heitman J."/>
            <person name="Henrissat B."/>
            <person name="Iturriaga E.A."/>
            <person name="Lang B.F."/>
            <person name="Lavin J.L."/>
            <person name="Lee S."/>
            <person name="Li W."/>
            <person name="Lindquist E."/>
            <person name="Lopez-Garcia S."/>
            <person name="Luque E.M."/>
            <person name="Marcos A.T."/>
            <person name="Martin J."/>
            <person name="McCluskey K."/>
            <person name="Medina H.R."/>
            <person name="Miralles-Duran A."/>
            <person name="Miyazaki A."/>
            <person name="Munoz-Torres E."/>
            <person name="Oguiza J.A."/>
            <person name="Ohm R."/>
            <person name="Olmedo M."/>
            <person name="Orejas M."/>
            <person name="Ortiz-Castellanos L."/>
            <person name="Pisabarro A.G."/>
            <person name="Rodriguez-Romero J."/>
            <person name="Ruiz-Herrera J."/>
            <person name="Ruiz-Vazquez R."/>
            <person name="Sanz C."/>
            <person name="Schackwitz W."/>
            <person name="Schmutz J."/>
            <person name="Shahriari M."/>
            <person name="Shelest E."/>
            <person name="Silva-Franco F."/>
            <person name="Soanes D."/>
            <person name="Syed K."/>
            <person name="Tagua V.G."/>
            <person name="Talbot N.J."/>
            <person name="Thon M."/>
            <person name="De vries R.P."/>
            <person name="Wiebenga A."/>
            <person name="Yadav J.S."/>
            <person name="Braun E.L."/>
            <person name="Baker S."/>
            <person name="Garre V."/>
            <person name="Horwitz B."/>
            <person name="Torres-Martinez S."/>
            <person name="Idnurm A."/>
            <person name="Herrera-Estrella A."/>
            <person name="Gabaldon T."/>
            <person name="Grigoriev I.V."/>
        </authorList>
    </citation>
    <scope>NUCLEOTIDE SEQUENCE [LARGE SCALE GENOMIC DNA]</scope>
    <source>
        <strain evidence="6">NRRL 1555(-)</strain>
    </source>
</reference>
<evidence type="ECO:0000256" key="3">
    <source>
        <dbReference type="SAM" id="Phobius"/>
    </source>
</evidence>
<dbReference type="OrthoDB" id="8062037at2759"/>
<dbReference type="RefSeq" id="XP_018295898.1">
    <property type="nucleotide sequence ID" value="XM_018439117.1"/>
</dbReference>
<feature type="domain" description="RING-type" evidence="4">
    <location>
        <begin position="437"/>
        <end position="478"/>
    </location>
</feature>